<keyword evidence="5" id="KW-1185">Reference proteome</keyword>
<gene>
    <name evidence="4" type="ORF">IWT126_01342</name>
</gene>
<dbReference type="PRINTS" id="PR00081">
    <property type="entry name" value="GDHRDH"/>
</dbReference>
<dbReference type="Gene3D" id="3.40.50.720">
    <property type="entry name" value="NAD(P)-binding Rossmann-like Domain"/>
    <property type="match status" value="1"/>
</dbReference>
<evidence type="ECO:0000256" key="1">
    <source>
        <dbReference type="ARBA" id="ARBA00006484"/>
    </source>
</evidence>
<dbReference type="CDD" id="cd05374">
    <property type="entry name" value="17beta-HSD-like_SDR_c"/>
    <property type="match status" value="1"/>
</dbReference>
<dbReference type="PANTHER" id="PTHR44169">
    <property type="entry name" value="NADPH-DEPENDENT 1-ACYLDIHYDROXYACETONE PHOSPHATE REDUCTASE"/>
    <property type="match status" value="1"/>
</dbReference>
<dbReference type="Proteomes" id="UP000198402">
    <property type="component" value="Unassembled WGS sequence"/>
</dbReference>
<organism evidence="4 5">
    <name type="scientific">Secundilactobacillus silagei JCM 19001</name>
    <dbReference type="NCBI Taxonomy" id="1302250"/>
    <lineage>
        <taxon>Bacteria</taxon>
        <taxon>Bacillati</taxon>
        <taxon>Bacillota</taxon>
        <taxon>Bacilli</taxon>
        <taxon>Lactobacillales</taxon>
        <taxon>Lactobacillaceae</taxon>
        <taxon>Secundilactobacillus</taxon>
    </lineage>
</organism>
<dbReference type="PANTHER" id="PTHR44169:SF6">
    <property type="entry name" value="NADPH-DEPENDENT 1-ACYLDIHYDROXYACETONE PHOSPHATE REDUCTASE"/>
    <property type="match status" value="1"/>
</dbReference>
<sequence>MTKKVAIVTGASSGIGKATALRLNDEGYQVFAGARRVEKMNDLKQAGILVHQLDVTKQDSNRAFVDFVEANATEIDIIVNSAGYGSQGALEDVDPAEAKNQFDVNVFGLMALTQMILPIMRHQHSGKIINISSVGGQMYSPLAGWYYASKHALEALSDTLRMEVKPFGIDVIIIEPGGTKTEWGSVAMDKLKAQTPANSAYHDLVEAYEAGGFSGFTTTPEEIAALIMRAINARRPKTRYQPNFGMKMLVIMARKLSYKQFDKVMGRQMRGLTKH</sequence>
<reference evidence="4 5" key="1">
    <citation type="submission" date="2015-11" db="EMBL/GenBank/DDBJ databases">
        <title>Draft genome sequences of new species of the genus Lactobacillus isolated from orchardgrass silage.</title>
        <authorList>
            <person name="Tohno M."/>
            <person name="Tanizawa Y."/>
            <person name="Arita M."/>
        </authorList>
    </citation>
    <scope>NUCLEOTIDE SEQUENCE [LARGE SCALE GENOMIC DNA]</scope>
    <source>
        <strain evidence="4 5">IWT126</strain>
    </source>
</reference>
<comment type="caution">
    <text evidence="4">The sequence shown here is derived from an EMBL/GenBank/DDBJ whole genome shotgun (WGS) entry which is preliminary data.</text>
</comment>
<dbReference type="InterPro" id="IPR036291">
    <property type="entry name" value="NAD(P)-bd_dom_sf"/>
</dbReference>
<comment type="similarity">
    <text evidence="1 3">Belongs to the short-chain dehydrogenases/reductases (SDR) family.</text>
</comment>
<proteinExistence type="inferred from homology"/>
<keyword evidence="2" id="KW-0560">Oxidoreductase</keyword>
<dbReference type="SUPFAM" id="SSF51735">
    <property type="entry name" value="NAD(P)-binding Rossmann-fold domains"/>
    <property type="match status" value="1"/>
</dbReference>
<dbReference type="STRING" id="1302250.GCA_001313225_00948"/>
<dbReference type="PRINTS" id="PR00080">
    <property type="entry name" value="SDRFAMILY"/>
</dbReference>
<dbReference type="GO" id="GO:0016491">
    <property type="term" value="F:oxidoreductase activity"/>
    <property type="evidence" value="ECO:0007669"/>
    <property type="project" value="UniProtKB-KW"/>
</dbReference>
<evidence type="ECO:0000256" key="2">
    <source>
        <dbReference type="ARBA" id="ARBA00023002"/>
    </source>
</evidence>
<evidence type="ECO:0000313" key="5">
    <source>
        <dbReference type="Proteomes" id="UP000198402"/>
    </source>
</evidence>
<name>A0A1Z5IHY9_9LACO</name>
<evidence type="ECO:0000313" key="4">
    <source>
        <dbReference type="EMBL" id="GAX01316.1"/>
    </source>
</evidence>
<dbReference type="OrthoDB" id="9775296at2"/>
<accession>A0A1Z5IHY9</accession>
<dbReference type="EMBL" id="BCMG01000006">
    <property type="protein sequence ID" value="GAX01316.1"/>
    <property type="molecule type" value="Genomic_DNA"/>
</dbReference>
<protein>
    <submittedName>
        <fullName evidence="4">Short chain dehydrogenase</fullName>
    </submittedName>
</protein>
<dbReference type="InterPro" id="IPR002347">
    <property type="entry name" value="SDR_fam"/>
</dbReference>
<dbReference type="AlphaFoldDB" id="A0A1Z5IHY9"/>
<dbReference type="NCBIfam" id="NF004826">
    <property type="entry name" value="PRK06182.1"/>
    <property type="match status" value="1"/>
</dbReference>
<dbReference type="RefSeq" id="WP_089136700.1">
    <property type="nucleotide sequence ID" value="NZ_BCMG01000006.1"/>
</dbReference>
<evidence type="ECO:0000256" key="3">
    <source>
        <dbReference type="RuleBase" id="RU000363"/>
    </source>
</evidence>
<dbReference type="Pfam" id="PF00106">
    <property type="entry name" value="adh_short"/>
    <property type="match status" value="1"/>
</dbReference>